<dbReference type="Pfam" id="PF20766">
    <property type="entry name" value="DUF447_C"/>
    <property type="match status" value="1"/>
</dbReference>
<evidence type="ECO:0000313" key="4">
    <source>
        <dbReference type="Proteomes" id="UP000318053"/>
    </source>
</evidence>
<feature type="domain" description="DUF447" evidence="2">
    <location>
        <begin position="135"/>
        <end position="186"/>
    </location>
</feature>
<dbReference type="Gene3D" id="1.20.58.290">
    <property type="entry name" value="Hypothetical membrane protein ta0354_69_121"/>
    <property type="match status" value="1"/>
</dbReference>
<proteinExistence type="predicted"/>
<dbReference type="RefSeq" id="WP_146390530.1">
    <property type="nucleotide sequence ID" value="NZ_SJPK01000003.1"/>
</dbReference>
<accession>A0A5C5YDA0</accession>
<name>A0A5C5YDA0_9BACT</name>
<dbReference type="EMBL" id="SJPK01000003">
    <property type="protein sequence ID" value="TWT72928.1"/>
    <property type="molecule type" value="Genomic_DNA"/>
</dbReference>
<organism evidence="3 4">
    <name type="scientific">Allorhodopirellula solitaria</name>
    <dbReference type="NCBI Taxonomy" id="2527987"/>
    <lineage>
        <taxon>Bacteria</taxon>
        <taxon>Pseudomonadati</taxon>
        <taxon>Planctomycetota</taxon>
        <taxon>Planctomycetia</taxon>
        <taxon>Pirellulales</taxon>
        <taxon>Pirellulaceae</taxon>
        <taxon>Allorhodopirellula</taxon>
    </lineage>
</organism>
<evidence type="ECO:0008006" key="5">
    <source>
        <dbReference type="Google" id="ProtNLM"/>
    </source>
</evidence>
<dbReference type="InterPro" id="IPR007386">
    <property type="entry name" value="DUF447_N"/>
</dbReference>
<gene>
    <name evidence="3" type="ORF">CA85_13890</name>
</gene>
<dbReference type="Gene3D" id="2.30.110.10">
    <property type="entry name" value="Electron Transport, Fmn-binding Protein, Chain A"/>
    <property type="match status" value="1"/>
</dbReference>
<sequence length="201" mass="22017">MILESIVTTIGPDGQVNIAPMGPIVRPPAANETLPSFCLRPYEGSRTCQNLLATGRAVIHVTDDVLLLARAAIGHVDPAGLTCAIESVSTNHVRLLDCHRWFAIEVNQYGGTPPRHELIADCIDEGVVRPFFGFNRAKHAVIEAAILATRIHMIPPSQIQDDLQRLRTPVEKTAGPDEFAAFELVRNYIEQELTAPGENPR</sequence>
<feature type="domain" description="DUF447" evidence="1">
    <location>
        <begin position="4"/>
        <end position="127"/>
    </location>
</feature>
<dbReference type="AlphaFoldDB" id="A0A5C5YDA0"/>
<dbReference type="InterPro" id="IPR049288">
    <property type="entry name" value="DUF447_C"/>
</dbReference>
<protein>
    <recommendedName>
        <fullName evidence="5">DUF447 family protein</fullName>
    </recommendedName>
</protein>
<evidence type="ECO:0000313" key="3">
    <source>
        <dbReference type="EMBL" id="TWT72928.1"/>
    </source>
</evidence>
<evidence type="ECO:0000259" key="1">
    <source>
        <dbReference type="Pfam" id="PF04289"/>
    </source>
</evidence>
<dbReference type="Proteomes" id="UP000318053">
    <property type="component" value="Unassembled WGS sequence"/>
</dbReference>
<dbReference type="InterPro" id="IPR012349">
    <property type="entry name" value="Split_barrel_FMN-bd"/>
</dbReference>
<evidence type="ECO:0000259" key="2">
    <source>
        <dbReference type="Pfam" id="PF20766"/>
    </source>
</evidence>
<dbReference type="OrthoDB" id="2112021at2"/>
<comment type="caution">
    <text evidence="3">The sequence shown here is derived from an EMBL/GenBank/DDBJ whole genome shotgun (WGS) entry which is preliminary data.</text>
</comment>
<dbReference type="SUPFAM" id="SSF50475">
    <property type="entry name" value="FMN-binding split barrel"/>
    <property type="match status" value="1"/>
</dbReference>
<dbReference type="Pfam" id="PF04289">
    <property type="entry name" value="DUF447_N"/>
    <property type="match status" value="1"/>
</dbReference>
<reference evidence="3 4" key="1">
    <citation type="submission" date="2019-02" db="EMBL/GenBank/DDBJ databases">
        <title>Deep-cultivation of Planctomycetes and their phenomic and genomic characterization uncovers novel biology.</title>
        <authorList>
            <person name="Wiegand S."/>
            <person name="Jogler M."/>
            <person name="Boedeker C."/>
            <person name="Pinto D."/>
            <person name="Vollmers J."/>
            <person name="Rivas-Marin E."/>
            <person name="Kohn T."/>
            <person name="Peeters S.H."/>
            <person name="Heuer A."/>
            <person name="Rast P."/>
            <person name="Oberbeckmann S."/>
            <person name="Bunk B."/>
            <person name="Jeske O."/>
            <person name="Meyerdierks A."/>
            <person name="Storesund J.E."/>
            <person name="Kallscheuer N."/>
            <person name="Luecker S."/>
            <person name="Lage O.M."/>
            <person name="Pohl T."/>
            <person name="Merkel B.J."/>
            <person name="Hornburger P."/>
            <person name="Mueller R.-W."/>
            <person name="Bruemmer F."/>
            <person name="Labrenz M."/>
            <person name="Spormann A.M."/>
            <person name="Op Den Camp H."/>
            <person name="Overmann J."/>
            <person name="Amann R."/>
            <person name="Jetten M.S.M."/>
            <person name="Mascher T."/>
            <person name="Medema M.H."/>
            <person name="Devos D.P."/>
            <person name="Kaster A.-K."/>
            <person name="Ovreas L."/>
            <person name="Rohde M."/>
            <person name="Galperin M.Y."/>
            <person name="Jogler C."/>
        </authorList>
    </citation>
    <scope>NUCLEOTIDE SEQUENCE [LARGE SCALE GENOMIC DNA]</scope>
    <source>
        <strain evidence="3 4">CA85</strain>
    </source>
</reference>
<keyword evidence="4" id="KW-1185">Reference proteome</keyword>